<organism evidence="1 2">
    <name type="scientific">Bionectria ochroleuca</name>
    <name type="common">Gliocladium roseum</name>
    <dbReference type="NCBI Taxonomy" id="29856"/>
    <lineage>
        <taxon>Eukaryota</taxon>
        <taxon>Fungi</taxon>
        <taxon>Dikarya</taxon>
        <taxon>Ascomycota</taxon>
        <taxon>Pezizomycotina</taxon>
        <taxon>Sordariomycetes</taxon>
        <taxon>Hypocreomycetidae</taxon>
        <taxon>Hypocreales</taxon>
        <taxon>Bionectriaceae</taxon>
        <taxon>Clonostachys</taxon>
    </lineage>
</organism>
<comment type="caution">
    <text evidence="1">The sequence shown here is derived from an EMBL/GenBank/DDBJ whole genome shotgun (WGS) entry which is preliminary data.</text>
</comment>
<sequence length="118" mass="13925">MASIFSPGRLAQYRTSRRYGPGRLLRARCFTLTRPTEKRGGIKWPTSQDVWQWLIIWLKRYRQLQWIEYGIRSPFVHFRERTKTYYPDAIEDEDLLPGSVGRDVSLPLIIPYSTDSSS</sequence>
<name>A0A8H7TW83_BIOOC</name>
<proteinExistence type="predicted"/>
<gene>
    <name evidence="1" type="ORF">IM811_002050</name>
</gene>
<evidence type="ECO:0000313" key="2">
    <source>
        <dbReference type="Proteomes" id="UP000616885"/>
    </source>
</evidence>
<reference evidence="1" key="1">
    <citation type="submission" date="2020-10" db="EMBL/GenBank/DDBJ databases">
        <title>High-Quality Genome Resource of Clonostachys rosea strain S41 by Oxford Nanopore Long-Read Sequencing.</title>
        <authorList>
            <person name="Wang H."/>
        </authorList>
    </citation>
    <scope>NUCLEOTIDE SEQUENCE</scope>
    <source>
        <strain evidence="1">S41</strain>
    </source>
</reference>
<accession>A0A8H7TW83</accession>
<evidence type="ECO:0000313" key="1">
    <source>
        <dbReference type="EMBL" id="KAF9760356.1"/>
    </source>
</evidence>
<protein>
    <submittedName>
        <fullName evidence="1">Uncharacterized protein</fullName>
    </submittedName>
</protein>
<dbReference type="EMBL" id="JADCTT010000001">
    <property type="protein sequence ID" value="KAF9760356.1"/>
    <property type="molecule type" value="Genomic_DNA"/>
</dbReference>
<dbReference type="Proteomes" id="UP000616885">
    <property type="component" value="Unassembled WGS sequence"/>
</dbReference>
<dbReference type="AlphaFoldDB" id="A0A8H7TW83"/>